<feature type="region of interest" description="Disordered" evidence="2">
    <location>
        <begin position="86"/>
        <end position="129"/>
    </location>
</feature>
<organism evidence="3 5">
    <name type="scientific">Nocardia albiluteola</name>
    <dbReference type="NCBI Taxonomy" id="2842303"/>
    <lineage>
        <taxon>Bacteria</taxon>
        <taxon>Bacillati</taxon>
        <taxon>Actinomycetota</taxon>
        <taxon>Actinomycetes</taxon>
        <taxon>Mycobacteriales</taxon>
        <taxon>Nocardiaceae</taxon>
        <taxon>Nocardia</taxon>
    </lineage>
</organism>
<evidence type="ECO:0000313" key="3">
    <source>
        <dbReference type="EMBL" id="MBU3062536.1"/>
    </source>
</evidence>
<dbReference type="InterPro" id="IPR029018">
    <property type="entry name" value="Hex-like_dom2"/>
</dbReference>
<name>A0ABS6AYE4_9NOCA</name>
<evidence type="ECO:0000256" key="1">
    <source>
        <dbReference type="ARBA" id="ARBA00022801"/>
    </source>
</evidence>
<proteinExistence type="predicted"/>
<evidence type="ECO:0000256" key="2">
    <source>
        <dbReference type="SAM" id="MobiDB-lite"/>
    </source>
</evidence>
<dbReference type="EMBL" id="JAHKNI010000011">
    <property type="protein sequence ID" value="MBU3065630.1"/>
    <property type="molecule type" value="Genomic_DNA"/>
</dbReference>
<dbReference type="EMBL" id="JAHKNI010000004">
    <property type="protein sequence ID" value="MBU3062536.1"/>
    <property type="molecule type" value="Genomic_DNA"/>
</dbReference>
<protein>
    <submittedName>
        <fullName evidence="3">Uncharacterized protein</fullName>
    </submittedName>
</protein>
<keyword evidence="5" id="KW-1185">Reference proteome</keyword>
<evidence type="ECO:0000313" key="5">
    <source>
        <dbReference type="Proteomes" id="UP000733379"/>
    </source>
</evidence>
<evidence type="ECO:0000313" key="4">
    <source>
        <dbReference type="EMBL" id="MBU3065630.1"/>
    </source>
</evidence>
<feature type="compositionally biased region" description="Polar residues" evidence="2">
    <location>
        <begin position="100"/>
        <end position="110"/>
    </location>
</feature>
<accession>A0ABS6AYE4</accession>
<comment type="caution">
    <text evidence="3">The sequence shown here is derived from an EMBL/GenBank/DDBJ whole genome shotgun (WGS) entry which is preliminary data.</text>
</comment>
<gene>
    <name evidence="3" type="ORF">KO481_13510</name>
    <name evidence="4" type="ORF">KO481_29400</name>
</gene>
<sequence>MNSTAFPVAGSNSVSGVIPTPWSVQPLPGSPLVLGPGVGVLATSQQARRIAESFVAEYFSDTGLALDLLAPGATAPDNVVEFHLESRPPSAMPHAEGNDRSGSTARQSNLAEALDSVDPNPRWPQSRRH</sequence>
<keyword evidence="1" id="KW-0378">Hydrolase</keyword>
<dbReference type="Gene3D" id="3.30.379.10">
    <property type="entry name" value="Chitobiase/beta-hexosaminidase domain 2-like"/>
    <property type="match status" value="1"/>
</dbReference>
<dbReference type="RefSeq" id="WP_215917459.1">
    <property type="nucleotide sequence ID" value="NZ_JAHKNI010000004.1"/>
</dbReference>
<dbReference type="Proteomes" id="UP000733379">
    <property type="component" value="Unassembled WGS sequence"/>
</dbReference>
<reference evidence="3 5" key="1">
    <citation type="submission" date="2021-06" db="EMBL/GenBank/DDBJ databases">
        <title>Actinomycetes sequencing.</title>
        <authorList>
            <person name="Shan Q."/>
        </authorList>
    </citation>
    <scope>NUCLEOTIDE SEQUENCE [LARGE SCALE GENOMIC DNA]</scope>
    <source>
        <strain evidence="3 5">NEAU-G5</strain>
    </source>
</reference>